<feature type="compositionally biased region" description="Polar residues" evidence="1">
    <location>
        <begin position="302"/>
        <end position="311"/>
    </location>
</feature>
<feature type="region of interest" description="Disordered" evidence="1">
    <location>
        <begin position="618"/>
        <end position="660"/>
    </location>
</feature>
<dbReference type="EMBL" id="ABEU02000019">
    <property type="protein sequence ID" value="PNR33703.1"/>
    <property type="molecule type" value="Genomic_DNA"/>
</dbReference>
<name>A0A2K1IWQ1_PHYPA</name>
<reference evidence="2 4" key="1">
    <citation type="journal article" date="2008" name="Science">
        <title>The Physcomitrella genome reveals evolutionary insights into the conquest of land by plants.</title>
        <authorList>
            <person name="Rensing S."/>
            <person name="Lang D."/>
            <person name="Zimmer A."/>
            <person name="Terry A."/>
            <person name="Salamov A."/>
            <person name="Shapiro H."/>
            <person name="Nishiyama T."/>
            <person name="Perroud P.-F."/>
            <person name="Lindquist E."/>
            <person name="Kamisugi Y."/>
            <person name="Tanahashi T."/>
            <person name="Sakakibara K."/>
            <person name="Fujita T."/>
            <person name="Oishi K."/>
            <person name="Shin-I T."/>
            <person name="Kuroki Y."/>
            <person name="Toyoda A."/>
            <person name="Suzuki Y."/>
            <person name="Hashimoto A."/>
            <person name="Yamaguchi K."/>
            <person name="Sugano A."/>
            <person name="Kohara Y."/>
            <person name="Fujiyama A."/>
            <person name="Anterola A."/>
            <person name="Aoki S."/>
            <person name="Ashton N."/>
            <person name="Barbazuk W.B."/>
            <person name="Barker E."/>
            <person name="Bennetzen J."/>
            <person name="Bezanilla M."/>
            <person name="Blankenship R."/>
            <person name="Cho S.H."/>
            <person name="Dutcher S."/>
            <person name="Estelle M."/>
            <person name="Fawcett J.A."/>
            <person name="Gundlach H."/>
            <person name="Hanada K."/>
            <person name="Heyl A."/>
            <person name="Hicks K.A."/>
            <person name="Hugh J."/>
            <person name="Lohr M."/>
            <person name="Mayer K."/>
            <person name="Melkozernov A."/>
            <person name="Murata T."/>
            <person name="Nelson D."/>
            <person name="Pils B."/>
            <person name="Prigge M."/>
            <person name="Reiss B."/>
            <person name="Renner T."/>
            <person name="Rombauts S."/>
            <person name="Rushton P."/>
            <person name="Sanderfoot A."/>
            <person name="Schween G."/>
            <person name="Shiu S.-H."/>
            <person name="Stueber K."/>
            <person name="Theodoulou F.L."/>
            <person name="Tu H."/>
            <person name="Van de Peer Y."/>
            <person name="Verrier P.J."/>
            <person name="Waters E."/>
            <person name="Wood A."/>
            <person name="Yang L."/>
            <person name="Cove D."/>
            <person name="Cuming A."/>
            <person name="Hasebe M."/>
            <person name="Lucas S."/>
            <person name="Mishler D.B."/>
            <person name="Reski R."/>
            <person name="Grigoriev I."/>
            <person name="Quatrano R.S."/>
            <person name="Boore J.L."/>
        </authorList>
    </citation>
    <scope>NUCLEOTIDE SEQUENCE [LARGE SCALE GENOMIC DNA]</scope>
    <source>
        <strain evidence="3 4">cv. Gransden 2004</strain>
    </source>
</reference>
<feature type="compositionally biased region" description="Acidic residues" evidence="1">
    <location>
        <begin position="629"/>
        <end position="640"/>
    </location>
</feature>
<feature type="region of interest" description="Disordered" evidence="1">
    <location>
        <begin position="265"/>
        <end position="286"/>
    </location>
</feature>
<reference evidence="3" key="3">
    <citation type="submission" date="2020-12" db="UniProtKB">
        <authorList>
            <consortium name="EnsemblPlants"/>
        </authorList>
    </citation>
    <scope>IDENTIFICATION</scope>
</reference>
<feature type="region of interest" description="Disordered" evidence="1">
    <location>
        <begin position="527"/>
        <end position="551"/>
    </location>
</feature>
<reference evidence="2 4" key="2">
    <citation type="journal article" date="2018" name="Plant J.">
        <title>The Physcomitrella patens chromosome-scale assembly reveals moss genome structure and evolution.</title>
        <authorList>
            <person name="Lang D."/>
            <person name="Ullrich K.K."/>
            <person name="Murat F."/>
            <person name="Fuchs J."/>
            <person name="Jenkins J."/>
            <person name="Haas F.B."/>
            <person name="Piednoel M."/>
            <person name="Gundlach H."/>
            <person name="Van Bel M."/>
            <person name="Meyberg R."/>
            <person name="Vives C."/>
            <person name="Morata J."/>
            <person name="Symeonidi A."/>
            <person name="Hiss M."/>
            <person name="Muchero W."/>
            <person name="Kamisugi Y."/>
            <person name="Saleh O."/>
            <person name="Blanc G."/>
            <person name="Decker E.L."/>
            <person name="van Gessel N."/>
            <person name="Grimwood J."/>
            <person name="Hayes R.D."/>
            <person name="Graham S.W."/>
            <person name="Gunter L.E."/>
            <person name="McDaniel S.F."/>
            <person name="Hoernstein S.N.W."/>
            <person name="Larsson A."/>
            <person name="Li F.W."/>
            <person name="Perroud P.F."/>
            <person name="Phillips J."/>
            <person name="Ranjan P."/>
            <person name="Rokshar D.S."/>
            <person name="Rothfels C.J."/>
            <person name="Schneider L."/>
            <person name="Shu S."/>
            <person name="Stevenson D.W."/>
            <person name="Thummler F."/>
            <person name="Tillich M."/>
            <person name="Villarreal Aguilar J.C."/>
            <person name="Widiez T."/>
            <person name="Wong G.K."/>
            <person name="Wymore A."/>
            <person name="Zhang Y."/>
            <person name="Zimmer A.D."/>
            <person name="Quatrano R.S."/>
            <person name="Mayer K.F.X."/>
            <person name="Goodstein D."/>
            <person name="Casacuberta J.M."/>
            <person name="Vandepoele K."/>
            <person name="Reski R."/>
            <person name="Cuming A.C."/>
            <person name="Tuskan G.A."/>
            <person name="Maumus F."/>
            <person name="Salse J."/>
            <person name="Schmutz J."/>
            <person name="Rensing S.A."/>
        </authorList>
    </citation>
    <scope>NUCLEOTIDE SEQUENCE [LARGE SCALE GENOMIC DNA]</scope>
    <source>
        <strain evidence="3 4">cv. Gransden 2004</strain>
    </source>
</reference>
<evidence type="ECO:0000313" key="4">
    <source>
        <dbReference type="Proteomes" id="UP000006727"/>
    </source>
</evidence>
<dbReference type="InParanoid" id="A0A2K1IWQ1"/>
<dbReference type="Gramene" id="Pp3c19_1020V3.1">
    <property type="protein sequence ID" value="Pp3c19_1020V3.1"/>
    <property type="gene ID" value="Pp3c19_1020"/>
</dbReference>
<dbReference type="InterPro" id="IPR012337">
    <property type="entry name" value="RNaseH-like_sf"/>
</dbReference>
<dbReference type="EnsemblPlants" id="Pp3c19_1020V3.1">
    <property type="protein sequence ID" value="Pp3c19_1020V3.1"/>
    <property type="gene ID" value="Pp3c19_1020"/>
</dbReference>
<accession>A0A2K1IWQ1</accession>
<evidence type="ECO:0000256" key="1">
    <source>
        <dbReference type="SAM" id="MobiDB-lite"/>
    </source>
</evidence>
<keyword evidence="4" id="KW-1185">Reference proteome</keyword>
<organism evidence="2">
    <name type="scientific">Physcomitrium patens</name>
    <name type="common">Spreading-leaved earth moss</name>
    <name type="synonym">Physcomitrella patens</name>
    <dbReference type="NCBI Taxonomy" id="3218"/>
    <lineage>
        <taxon>Eukaryota</taxon>
        <taxon>Viridiplantae</taxon>
        <taxon>Streptophyta</taxon>
        <taxon>Embryophyta</taxon>
        <taxon>Bryophyta</taxon>
        <taxon>Bryophytina</taxon>
        <taxon>Bryopsida</taxon>
        <taxon>Funariidae</taxon>
        <taxon>Funariales</taxon>
        <taxon>Funariaceae</taxon>
        <taxon>Physcomitrium</taxon>
    </lineage>
</organism>
<protein>
    <recommendedName>
        <fullName evidence="5">HAT C-terminal dimerisation domain-containing protein</fullName>
    </recommendedName>
</protein>
<dbReference type="Proteomes" id="UP000006727">
    <property type="component" value="Chromosome 19"/>
</dbReference>
<dbReference type="PaxDb" id="3218-PP1S208_112V6.1"/>
<sequence length="660" mass="72861">MFADLVQKAKEVALYVRNHHVSMALFRRYSPKLSLSWPAVTRFACNNLMIHRLLKVKNALEMVVIDPAWIEYVSSLFNRQNGPRAHAKASQTPAMGVAWLTMNKLKKHVFGPRNEPFNMPPEIVDRLESSFLARWKKMTTDLHYAGALLNPYLANNKEIQNDESRGPYSPLEAGEICNSNLLPHQWWNRVGGQSLPQIAKRILAQTCSASSCERNWNMYSFEHSKSGNRLGVKKAEDLVYIYTHSRLLRGPAGPDPIRWYDENVHSVESDPDGSLPSNTEDEGLDSNNEGYNWLGGDWENLAGNNNPTSPANRPVRDNLANNEDNGGAPDDHFHNVYGDPVDPFVFNEVDTKPIPSAMELSNDNHAQEAESNVDGLALRGIIDHNDNIPEDPFVDSEDSRGNGPLLDGHGIGIAERDASPKDGNAVNNIGNNNKSVEPVATTESIKVLRNIESELQTTEPDMEEDVRIQTLFRRPPGHSTSLVGRTLLNLKKKSPSTSFLPPLHRSACGLSGVVDRVILAPQLPSARVGSSTMGSRSGTHGGRSNAPLPFFTGPWQSEILERVIGAKGNRFKNMDGVTDKRKNARVKRLVNTASSAGADLQVRNLNSEIEEYVAPTSKIPAETFSSSGDDADDEDCDEVPGDNTVVLHGVPTPQNRRRSN</sequence>
<gene>
    <name evidence="2" type="ORF">PHYPA_023519</name>
</gene>
<proteinExistence type="predicted"/>
<evidence type="ECO:0000313" key="2">
    <source>
        <dbReference type="EMBL" id="PNR33703.1"/>
    </source>
</evidence>
<dbReference type="SUPFAM" id="SSF53098">
    <property type="entry name" value="Ribonuclease H-like"/>
    <property type="match status" value="1"/>
</dbReference>
<evidence type="ECO:0008006" key="5">
    <source>
        <dbReference type="Google" id="ProtNLM"/>
    </source>
</evidence>
<feature type="region of interest" description="Disordered" evidence="1">
    <location>
        <begin position="302"/>
        <end position="327"/>
    </location>
</feature>
<dbReference type="AlphaFoldDB" id="A0A2K1IWQ1"/>
<feature type="compositionally biased region" description="Polar residues" evidence="1">
    <location>
        <begin position="528"/>
        <end position="538"/>
    </location>
</feature>
<evidence type="ECO:0000313" key="3">
    <source>
        <dbReference type="EnsemblPlants" id="Pp3c19_1020V3.1"/>
    </source>
</evidence>